<organism evidence="2 3">
    <name type="scientific">Pseudovibrio brasiliensis</name>
    <dbReference type="NCBI Taxonomy" id="1898042"/>
    <lineage>
        <taxon>Bacteria</taxon>
        <taxon>Pseudomonadati</taxon>
        <taxon>Pseudomonadota</taxon>
        <taxon>Alphaproteobacteria</taxon>
        <taxon>Hyphomicrobiales</taxon>
        <taxon>Stappiaceae</taxon>
        <taxon>Pseudovibrio</taxon>
    </lineage>
</organism>
<dbReference type="PANTHER" id="PTHR14136">
    <property type="entry name" value="BTB_POZ DOMAIN-CONTAINING PROTEIN KCTD9"/>
    <property type="match status" value="1"/>
</dbReference>
<evidence type="ECO:0000313" key="3">
    <source>
        <dbReference type="Proteomes" id="UP000680706"/>
    </source>
</evidence>
<dbReference type="Pfam" id="PF00805">
    <property type="entry name" value="Pentapeptide"/>
    <property type="match status" value="2"/>
</dbReference>
<feature type="region of interest" description="Disordered" evidence="1">
    <location>
        <begin position="308"/>
        <end position="362"/>
    </location>
</feature>
<accession>A0ABX8AQF7</accession>
<evidence type="ECO:0000313" key="2">
    <source>
        <dbReference type="EMBL" id="QUS57335.1"/>
    </source>
</evidence>
<dbReference type="Proteomes" id="UP000680706">
    <property type="component" value="Chromosome"/>
</dbReference>
<sequence>MFSRQVVTPETLDFRDYDEAQWNFWVEQTQGGFTNIWIDLSNANFEKAIISGASFVRTIISKSELIQTSFVKTDMSEANLDFSTFLNVSLENVCLERANLEAFQFRGGRSHQVQFTNADARRAEFDDVTFEDVDFTKANFEATTFSHCRLHSPVFTQARLANAVFEDCTGAEAKFRMAKLQNARIVSCNFVKANFNRARLKGANLSETNFEGANFRFANLQNTTCAETNFSNADLRNAILTDTNLLNTNLTNADLRGTNLVGSIYQQSQLRNAITDETTVLNDEQSPEQKPSVLGVDKFPLVFGSEENLHTSNKHETKEAIAEAASSEAATESAIAPADTPHALSESYAVDPRASSPEEPGDLLKNYQIMRVTTPISFVKTDGSEEKIILESVAIPLWGKGNQIGELFEKAVSQLVANGEATYAIESWFDALTQGWLTPEDKSRCFDAVKIALDEHKAVVYFGSVHDLSTKVLGGVTGFVTFVADTGVEQVAIGVLAMGTSLIFLQICQSVGKGASGVIEAKFEQIKRRMELADKEPEDS</sequence>
<dbReference type="Gene3D" id="2.160.20.80">
    <property type="entry name" value="E3 ubiquitin-protein ligase SopA"/>
    <property type="match status" value="2"/>
</dbReference>
<proteinExistence type="predicted"/>
<dbReference type="PANTHER" id="PTHR14136:SF17">
    <property type="entry name" value="BTB_POZ DOMAIN-CONTAINING PROTEIN KCTD9"/>
    <property type="match status" value="1"/>
</dbReference>
<dbReference type="SUPFAM" id="SSF141571">
    <property type="entry name" value="Pentapeptide repeat-like"/>
    <property type="match status" value="2"/>
</dbReference>
<feature type="compositionally biased region" description="Basic and acidic residues" evidence="1">
    <location>
        <begin position="308"/>
        <end position="321"/>
    </location>
</feature>
<gene>
    <name evidence="2" type="ORF">KGB56_08080</name>
</gene>
<name>A0ABX8AQF7_9HYPH</name>
<dbReference type="InterPro" id="IPR001646">
    <property type="entry name" value="5peptide_repeat"/>
</dbReference>
<keyword evidence="3" id="KW-1185">Reference proteome</keyword>
<reference evidence="2 3" key="1">
    <citation type="journal article" date="2021" name="Angew. Chem. Int. Ed. Engl.">
        <title>A novel family of nonribosomal peptides modulate collective behavior in Pseudovibrio bacteria isolated from marine sponges.</title>
        <authorList>
            <person name="Ioca L.P."/>
            <person name="Dai Y."/>
            <person name="Kunakom S."/>
            <person name="Diaz-Espinosa J."/>
            <person name="Krunic A."/>
            <person name="Crnkovic C.M."/>
            <person name="Orjala J."/>
            <person name="Sanchez L.M."/>
            <person name="Ferreira A.G."/>
            <person name="Berlinck R.G.S."/>
            <person name="Eustaquio A.S."/>
        </authorList>
    </citation>
    <scope>NUCLEOTIDE SEQUENCE [LARGE SCALE GENOMIC DNA]</scope>
    <source>
        <strain evidence="2 3">Ab134</strain>
    </source>
</reference>
<dbReference type="RefSeq" id="WP_075699057.1">
    <property type="nucleotide sequence ID" value="NZ_CP074126.1"/>
</dbReference>
<protein>
    <submittedName>
        <fullName evidence="2">Pentapeptide repeat-containing protein</fullName>
    </submittedName>
</protein>
<dbReference type="InterPro" id="IPR051082">
    <property type="entry name" value="Pentapeptide-BTB/POZ_domain"/>
</dbReference>
<dbReference type="Pfam" id="PF13599">
    <property type="entry name" value="Pentapeptide_4"/>
    <property type="match status" value="1"/>
</dbReference>
<evidence type="ECO:0000256" key="1">
    <source>
        <dbReference type="SAM" id="MobiDB-lite"/>
    </source>
</evidence>
<dbReference type="EMBL" id="CP074126">
    <property type="protein sequence ID" value="QUS57335.1"/>
    <property type="molecule type" value="Genomic_DNA"/>
</dbReference>
<feature type="compositionally biased region" description="Low complexity" evidence="1">
    <location>
        <begin position="322"/>
        <end position="338"/>
    </location>
</feature>